<feature type="domain" description="Phage capsid-like C-terminal" evidence="3">
    <location>
        <begin position="14"/>
        <end position="176"/>
    </location>
</feature>
<dbReference type="Pfam" id="PF05065">
    <property type="entry name" value="Phage_capsid"/>
    <property type="match status" value="1"/>
</dbReference>
<evidence type="ECO:0000259" key="3">
    <source>
        <dbReference type="Pfam" id="PF05065"/>
    </source>
</evidence>
<dbReference type="InterPro" id="IPR054612">
    <property type="entry name" value="Phage_capsid-like_C"/>
</dbReference>
<protein>
    <submittedName>
        <fullName evidence="4">Major capsid protein</fullName>
    </submittedName>
</protein>
<dbReference type="Gene3D" id="3.30.2320.10">
    <property type="entry name" value="hypothetical protein PF0899 domain"/>
    <property type="match status" value="1"/>
</dbReference>
<reference evidence="4" key="1">
    <citation type="journal article" date="2021" name="Proc. Natl. Acad. Sci. U.S.A.">
        <title>A Catalog of Tens of Thousands of Viruses from Human Metagenomes Reveals Hidden Associations with Chronic Diseases.</title>
        <authorList>
            <person name="Tisza M.J."/>
            <person name="Buck C.B."/>
        </authorList>
    </citation>
    <scope>NUCLEOTIDE SEQUENCE</scope>
    <source>
        <strain evidence="4">Ct2zh4</strain>
    </source>
</reference>
<comment type="subcellular location">
    <subcellularLocation>
        <location evidence="1">Virion</location>
    </subcellularLocation>
</comment>
<dbReference type="GO" id="GO:0044423">
    <property type="term" value="C:virion component"/>
    <property type="evidence" value="ECO:0007669"/>
    <property type="project" value="UniProtKB-KW"/>
</dbReference>
<evidence type="ECO:0000256" key="1">
    <source>
        <dbReference type="ARBA" id="ARBA00004328"/>
    </source>
</evidence>
<organism evidence="4">
    <name type="scientific">Siphoviridae sp. ct2zh4</name>
    <dbReference type="NCBI Taxonomy" id="2825319"/>
    <lineage>
        <taxon>Viruses</taxon>
        <taxon>Duplodnaviria</taxon>
        <taxon>Heunggongvirae</taxon>
        <taxon>Uroviricota</taxon>
        <taxon>Caudoviricetes</taxon>
    </lineage>
</organism>
<sequence length="178" mass="18895">MPSRFSRPLMFLPLNGDGTGKNIKGLLNREGIQSYTATDAGNDVAVLHAQSMISTTTGMMPDALVINPTDYEAIRLKKDNDGNFIGGGPFYGVNGGALTITPRLWGLDTVVTPAVDAGTAIVGSFKGAATFYRKGGVTVEATNSNDTDFISDLVTIRAKERVALAVRKPKAFVKLTLK</sequence>
<evidence type="ECO:0000313" key="4">
    <source>
        <dbReference type="EMBL" id="DAD97436.1"/>
    </source>
</evidence>
<proteinExistence type="predicted"/>
<name>A0A8S5NSR9_9CAUD</name>
<keyword evidence="2" id="KW-0946">Virion</keyword>
<dbReference type="Gene3D" id="3.30.2400.10">
    <property type="entry name" value="Major capsid protein gp5"/>
    <property type="match status" value="1"/>
</dbReference>
<evidence type="ECO:0000256" key="2">
    <source>
        <dbReference type="ARBA" id="ARBA00022844"/>
    </source>
</evidence>
<dbReference type="NCBIfam" id="TIGR01554">
    <property type="entry name" value="major_cap_HK97"/>
    <property type="match status" value="1"/>
</dbReference>
<dbReference type="EMBL" id="BK015241">
    <property type="protein sequence ID" value="DAD97436.1"/>
    <property type="molecule type" value="Genomic_DNA"/>
</dbReference>
<dbReference type="SUPFAM" id="SSF56563">
    <property type="entry name" value="Major capsid protein gp5"/>
    <property type="match status" value="1"/>
</dbReference>
<accession>A0A8S5NSR9</accession>
<dbReference type="InterPro" id="IPR024455">
    <property type="entry name" value="Phage_capsid"/>
</dbReference>